<dbReference type="GO" id="GO:0000976">
    <property type="term" value="F:transcription cis-regulatory region binding"/>
    <property type="evidence" value="ECO:0007669"/>
    <property type="project" value="TreeGrafter"/>
</dbReference>
<dbReference type="Pfam" id="PF00072">
    <property type="entry name" value="Response_reg"/>
    <property type="match status" value="1"/>
</dbReference>
<dbReference type="RefSeq" id="WP_006967561.1">
    <property type="nucleotide sequence ID" value="NZ_CAVK010000251.1"/>
</dbReference>
<feature type="DNA-binding region" description="OmpR/PhoB-type" evidence="3">
    <location>
        <begin position="129"/>
        <end position="228"/>
    </location>
</feature>
<dbReference type="InterPro" id="IPR036388">
    <property type="entry name" value="WH-like_DNA-bd_sf"/>
</dbReference>
<dbReference type="SMART" id="SM00862">
    <property type="entry name" value="Trans_reg_C"/>
    <property type="match status" value="1"/>
</dbReference>
<dbReference type="Pfam" id="PF00486">
    <property type="entry name" value="Trans_reg_C"/>
    <property type="match status" value="1"/>
</dbReference>
<accession>N1MTZ3</accession>
<dbReference type="InterPro" id="IPR001789">
    <property type="entry name" value="Sig_transdc_resp-reg_receiver"/>
</dbReference>
<comment type="caution">
    <text evidence="6">The sequence shown here is derived from an EMBL/GenBank/DDBJ whole genome shotgun (WGS) entry which is preliminary data.</text>
</comment>
<reference evidence="6 7" key="1">
    <citation type="submission" date="2013-03" db="EMBL/GenBank/DDBJ databases">
        <authorList>
            <person name="Le V."/>
        </authorList>
    </citation>
    <scope>NUCLEOTIDE SEQUENCE [LARGE SCALE GENOMIC DNA]</scope>
    <source>
        <strain evidence="6 7">BiD32</strain>
    </source>
</reference>
<dbReference type="Gene3D" id="6.10.250.690">
    <property type="match status" value="1"/>
</dbReference>
<dbReference type="InterPro" id="IPR001867">
    <property type="entry name" value="OmpR/PhoB-type_DNA-bd"/>
</dbReference>
<dbReference type="AlphaFoldDB" id="N1MTZ3"/>
<organism evidence="6 7">
    <name type="scientific">Sphingobium indicum BiD32</name>
    <dbReference type="NCBI Taxonomy" id="1301087"/>
    <lineage>
        <taxon>Bacteria</taxon>
        <taxon>Pseudomonadati</taxon>
        <taxon>Pseudomonadota</taxon>
        <taxon>Alphaproteobacteria</taxon>
        <taxon>Sphingomonadales</taxon>
        <taxon>Sphingomonadaceae</taxon>
        <taxon>Sphingobium</taxon>
    </lineage>
</organism>
<dbReference type="InterPro" id="IPR039420">
    <property type="entry name" value="WalR-like"/>
</dbReference>
<dbReference type="EMBL" id="CAVK010000251">
    <property type="protein sequence ID" value="CCW20209.1"/>
    <property type="molecule type" value="Genomic_DNA"/>
</dbReference>
<dbReference type="OrthoDB" id="9802426at2"/>
<dbReference type="GO" id="GO:0032993">
    <property type="term" value="C:protein-DNA complex"/>
    <property type="evidence" value="ECO:0007669"/>
    <property type="project" value="TreeGrafter"/>
</dbReference>
<gene>
    <name evidence="6" type="ORF">EBBID32_45830</name>
</gene>
<evidence type="ECO:0000256" key="2">
    <source>
        <dbReference type="PROSITE-ProRule" id="PRU00169"/>
    </source>
</evidence>
<dbReference type="SUPFAM" id="SSF52172">
    <property type="entry name" value="CheY-like"/>
    <property type="match status" value="1"/>
</dbReference>
<name>N1MTZ3_9SPHN</name>
<keyword evidence="7" id="KW-1185">Reference proteome</keyword>
<feature type="domain" description="OmpR/PhoB-type" evidence="5">
    <location>
        <begin position="129"/>
        <end position="228"/>
    </location>
</feature>
<evidence type="ECO:0000256" key="3">
    <source>
        <dbReference type="PROSITE-ProRule" id="PRU01091"/>
    </source>
</evidence>
<evidence type="ECO:0000313" key="7">
    <source>
        <dbReference type="Proteomes" id="UP000013201"/>
    </source>
</evidence>
<evidence type="ECO:0000256" key="1">
    <source>
        <dbReference type="ARBA" id="ARBA00023125"/>
    </source>
</evidence>
<dbReference type="GO" id="GO:0006355">
    <property type="term" value="P:regulation of DNA-templated transcription"/>
    <property type="evidence" value="ECO:0007669"/>
    <property type="project" value="InterPro"/>
</dbReference>
<evidence type="ECO:0000259" key="4">
    <source>
        <dbReference type="PROSITE" id="PS50110"/>
    </source>
</evidence>
<dbReference type="PROSITE" id="PS50110">
    <property type="entry name" value="RESPONSE_REGULATORY"/>
    <property type="match status" value="1"/>
</dbReference>
<evidence type="ECO:0000313" key="6">
    <source>
        <dbReference type="EMBL" id="CCW20209.1"/>
    </source>
</evidence>
<dbReference type="GO" id="GO:0005829">
    <property type="term" value="C:cytosol"/>
    <property type="evidence" value="ECO:0007669"/>
    <property type="project" value="TreeGrafter"/>
</dbReference>
<dbReference type="Gene3D" id="3.40.50.2300">
    <property type="match status" value="1"/>
</dbReference>
<dbReference type="PANTHER" id="PTHR48111:SF50">
    <property type="entry name" value="KDP OPERON TRANSCRIPTIONAL REGULATORY PROTEIN KDPE"/>
    <property type="match status" value="1"/>
</dbReference>
<feature type="modified residue" description="4-aspartylphosphate" evidence="2">
    <location>
        <position position="55"/>
    </location>
</feature>
<keyword evidence="2" id="KW-0597">Phosphoprotein</keyword>
<dbReference type="PROSITE" id="PS51755">
    <property type="entry name" value="OMPR_PHOB"/>
    <property type="match status" value="1"/>
</dbReference>
<dbReference type="GO" id="GO:0000156">
    <property type="term" value="F:phosphorelay response regulator activity"/>
    <property type="evidence" value="ECO:0007669"/>
    <property type="project" value="TreeGrafter"/>
</dbReference>
<dbReference type="PANTHER" id="PTHR48111">
    <property type="entry name" value="REGULATOR OF RPOS"/>
    <property type="match status" value="1"/>
</dbReference>
<dbReference type="CDD" id="cd00383">
    <property type="entry name" value="trans_reg_C"/>
    <property type="match status" value="1"/>
</dbReference>
<reference evidence="7" key="2">
    <citation type="submission" date="2013-04" db="EMBL/GenBank/DDBJ databases">
        <title>Bisphenol A degrading Sphingobium sp. strain BiD32.</title>
        <authorList>
            <person name="Nielsen J.L."/>
            <person name="Zhou N.A."/>
            <person name="Kjeldal H."/>
        </authorList>
    </citation>
    <scope>NUCLEOTIDE SEQUENCE [LARGE SCALE GENOMIC DNA]</scope>
    <source>
        <strain evidence="7">BiD32</strain>
    </source>
</reference>
<dbReference type="SMART" id="SM00448">
    <property type="entry name" value="REC"/>
    <property type="match status" value="1"/>
</dbReference>
<sequence>MTIRHKVLIIDDEPQIRRLINAALSRANYATVEAENARDALEKLRTERPDVSLLDLGLPDRDGLELVPLFKQKSDTTLIIVSARDATEEKVAALDLGADDYLTKPFDTDELLARVRVVLRNRMTKGGGVPSVRAGNVEVDLLNHVVRKAGQEVHLTPKEYAVLAQLAQFPGRVITHGQIMKEVWPKEHEHHVEYLRVLIRTLRQKLEDDPQRPQIIGNELGIGYRLRFSSELTDG</sequence>
<dbReference type="Gene3D" id="1.10.10.10">
    <property type="entry name" value="Winged helix-like DNA-binding domain superfamily/Winged helix DNA-binding domain"/>
    <property type="match status" value="1"/>
</dbReference>
<proteinExistence type="predicted"/>
<keyword evidence="1 3" id="KW-0238">DNA-binding</keyword>
<evidence type="ECO:0000259" key="5">
    <source>
        <dbReference type="PROSITE" id="PS51755"/>
    </source>
</evidence>
<dbReference type="InterPro" id="IPR011006">
    <property type="entry name" value="CheY-like_superfamily"/>
</dbReference>
<feature type="domain" description="Response regulatory" evidence="4">
    <location>
        <begin position="6"/>
        <end position="119"/>
    </location>
</feature>
<protein>
    <submittedName>
        <fullName evidence="6">DNA-binding response regulator KdpE</fullName>
    </submittedName>
</protein>
<dbReference type="Proteomes" id="UP000013201">
    <property type="component" value="Unassembled WGS sequence"/>
</dbReference>